<dbReference type="PRINTS" id="PR00853">
    <property type="entry name" value="XPGRADSUPER"/>
</dbReference>
<feature type="domain" description="XPG-I" evidence="2">
    <location>
        <begin position="75"/>
        <end position="143"/>
    </location>
</feature>
<feature type="compositionally biased region" description="Basic and acidic residues" evidence="1">
    <location>
        <begin position="405"/>
        <end position="417"/>
    </location>
</feature>
<dbReference type="PANTHER" id="PTHR11081">
    <property type="entry name" value="FLAP ENDONUCLEASE FAMILY MEMBER"/>
    <property type="match status" value="1"/>
</dbReference>
<proteinExistence type="predicted"/>
<feature type="region of interest" description="Disordered" evidence="1">
    <location>
        <begin position="394"/>
        <end position="418"/>
    </location>
</feature>
<name>A0A9P6CRU2_9AGAR</name>
<dbReference type="Gene3D" id="3.40.50.1010">
    <property type="entry name" value="5'-nuclease"/>
    <property type="match status" value="2"/>
</dbReference>
<dbReference type="GO" id="GO:0006974">
    <property type="term" value="P:DNA damage response"/>
    <property type="evidence" value="ECO:0007669"/>
    <property type="project" value="UniProtKB-ARBA"/>
</dbReference>
<keyword evidence="4" id="KW-1185">Reference proteome</keyword>
<organism evidence="3 4">
    <name type="scientific">Pholiota conissans</name>
    <dbReference type="NCBI Taxonomy" id="109636"/>
    <lineage>
        <taxon>Eukaryota</taxon>
        <taxon>Fungi</taxon>
        <taxon>Dikarya</taxon>
        <taxon>Basidiomycota</taxon>
        <taxon>Agaricomycotina</taxon>
        <taxon>Agaricomycetes</taxon>
        <taxon>Agaricomycetidae</taxon>
        <taxon>Agaricales</taxon>
        <taxon>Agaricineae</taxon>
        <taxon>Strophariaceae</taxon>
        <taxon>Pholiota</taxon>
    </lineage>
</organism>
<evidence type="ECO:0000313" key="4">
    <source>
        <dbReference type="Proteomes" id="UP000807469"/>
    </source>
</evidence>
<dbReference type="GO" id="GO:0017108">
    <property type="term" value="F:5'-flap endonuclease activity"/>
    <property type="evidence" value="ECO:0007669"/>
    <property type="project" value="TreeGrafter"/>
</dbReference>
<gene>
    <name evidence="3" type="ORF">BDN70DRAFT_995585</name>
</gene>
<dbReference type="AlphaFoldDB" id="A0A9P6CRU2"/>
<dbReference type="EMBL" id="MU155289">
    <property type="protein sequence ID" value="KAF9476572.1"/>
    <property type="molecule type" value="Genomic_DNA"/>
</dbReference>
<feature type="compositionally biased region" description="Polar residues" evidence="1">
    <location>
        <begin position="394"/>
        <end position="403"/>
    </location>
</feature>
<sequence length="476" mass="52752">MNECIAADHGSHIYQHNPSGALRTFFHKLCKFLRQGPVIMVFVFDGPNRPSFKHGKKIDTQKIPKWCKPCKEIIEAFGFYWRDAPGEAEAELAVMNQLNIIDAVLTNDSDCLIFGAQCVLRSLPKSADQYQLYSLDVMENMPEVSLSRGGLLLVALLAKSDYSDGLIDCGAPTAAILARGGFGDRIIHAFNKLEDIKLDCELQNISATIQNELRYNISNLFNCLHPRLASNLANSDCLSQGKVLSFLKPVLSADLNTLSSTQTSNWLVNDPALPRISRFCTGALCWPPEEVPNNVKNILWPGVILRMLISPLLMYDSESGRSCRTPRLQMNILKLSVKARRGKAGKWARIDVSVNDFIKRLQLGTGNTASGIHKTKVWIPIEYLSEPILPRSASMPTSTLHQSSRVKDSDEDIKSDSESDIEFVSGPFPVAGPSHIHQQSPVKSHISSDSEIEFPVSVPLTKRRKLSSPEVIVISD</sequence>
<dbReference type="PANTHER" id="PTHR11081:SF75">
    <property type="entry name" value="ENDONUCLEASE, PUTATIVE (AFU_ORTHOLOGUE AFUA_3G13260)-RELATED"/>
    <property type="match status" value="1"/>
</dbReference>
<dbReference type="Pfam" id="PF00867">
    <property type="entry name" value="XPG_I"/>
    <property type="match status" value="1"/>
</dbReference>
<protein>
    <submittedName>
        <fullName evidence="3">PIN domain-like protein</fullName>
    </submittedName>
</protein>
<dbReference type="SMART" id="SM00484">
    <property type="entry name" value="XPGI"/>
    <property type="match status" value="1"/>
</dbReference>
<dbReference type="InterPro" id="IPR006086">
    <property type="entry name" value="XPG-I_dom"/>
</dbReference>
<dbReference type="InterPro" id="IPR029060">
    <property type="entry name" value="PIN-like_dom_sf"/>
</dbReference>
<dbReference type="InterPro" id="IPR006084">
    <property type="entry name" value="XPG/Rad2"/>
</dbReference>
<evidence type="ECO:0000259" key="2">
    <source>
        <dbReference type="SMART" id="SM00484"/>
    </source>
</evidence>
<dbReference type="OrthoDB" id="2148513at2759"/>
<comment type="caution">
    <text evidence="3">The sequence shown here is derived from an EMBL/GenBank/DDBJ whole genome shotgun (WGS) entry which is preliminary data.</text>
</comment>
<evidence type="ECO:0000313" key="3">
    <source>
        <dbReference type="EMBL" id="KAF9476572.1"/>
    </source>
</evidence>
<accession>A0A9P6CRU2</accession>
<dbReference type="CDD" id="cd09870">
    <property type="entry name" value="PIN_YEN1"/>
    <property type="match status" value="1"/>
</dbReference>
<reference evidence="3" key="1">
    <citation type="submission" date="2020-11" db="EMBL/GenBank/DDBJ databases">
        <authorList>
            <consortium name="DOE Joint Genome Institute"/>
            <person name="Ahrendt S."/>
            <person name="Riley R."/>
            <person name="Andreopoulos W."/>
            <person name="Labutti K."/>
            <person name="Pangilinan J."/>
            <person name="Ruiz-Duenas F.J."/>
            <person name="Barrasa J.M."/>
            <person name="Sanchez-Garcia M."/>
            <person name="Camarero S."/>
            <person name="Miyauchi S."/>
            <person name="Serrano A."/>
            <person name="Linde D."/>
            <person name="Babiker R."/>
            <person name="Drula E."/>
            <person name="Ayuso-Fernandez I."/>
            <person name="Pacheco R."/>
            <person name="Padilla G."/>
            <person name="Ferreira P."/>
            <person name="Barriuso J."/>
            <person name="Kellner H."/>
            <person name="Castanera R."/>
            <person name="Alfaro M."/>
            <person name="Ramirez L."/>
            <person name="Pisabarro A.G."/>
            <person name="Kuo A."/>
            <person name="Tritt A."/>
            <person name="Lipzen A."/>
            <person name="He G."/>
            <person name="Yan M."/>
            <person name="Ng V."/>
            <person name="Cullen D."/>
            <person name="Martin F."/>
            <person name="Rosso M.-N."/>
            <person name="Henrissat B."/>
            <person name="Hibbett D."/>
            <person name="Martinez A.T."/>
            <person name="Grigoriev I.V."/>
        </authorList>
    </citation>
    <scope>NUCLEOTIDE SEQUENCE</scope>
    <source>
        <strain evidence="3">CIRM-BRFM 674</strain>
    </source>
</reference>
<dbReference type="SUPFAM" id="SSF88723">
    <property type="entry name" value="PIN domain-like"/>
    <property type="match status" value="1"/>
</dbReference>
<dbReference type="Proteomes" id="UP000807469">
    <property type="component" value="Unassembled WGS sequence"/>
</dbReference>
<evidence type="ECO:0000256" key="1">
    <source>
        <dbReference type="SAM" id="MobiDB-lite"/>
    </source>
</evidence>